<proteinExistence type="predicted"/>
<comment type="caution">
    <text evidence="1">The sequence shown here is derived from an EMBL/GenBank/DDBJ whole genome shotgun (WGS) entry which is preliminary data.</text>
</comment>
<evidence type="ECO:0000313" key="2">
    <source>
        <dbReference type="Proteomes" id="UP000016462"/>
    </source>
</evidence>
<dbReference type="EMBL" id="ASHR01000031">
    <property type="protein sequence ID" value="ERG63553.1"/>
    <property type="molecule type" value="Genomic_DNA"/>
</dbReference>
<name>U1L990_9MICO</name>
<reference evidence="1 2" key="1">
    <citation type="journal article" date="2013" name="Genome Announc.">
        <title>First draft genome sequence from a member of the genus agrococcus, isolated from modern microbialites.</title>
        <authorList>
            <person name="White R.A.III."/>
            <person name="Grassa C.J."/>
            <person name="Suttle C.A."/>
        </authorList>
    </citation>
    <scope>NUCLEOTIDE SEQUENCE [LARGE SCALE GENOMIC DNA]</scope>
    <source>
        <strain evidence="1 2">RW1</strain>
    </source>
</reference>
<keyword evidence="2" id="KW-1185">Reference proteome</keyword>
<dbReference type="Proteomes" id="UP000016462">
    <property type="component" value="Unassembled WGS sequence"/>
</dbReference>
<organism evidence="1 2">
    <name type="scientific">Agrococcus pavilionensis RW1</name>
    <dbReference type="NCBI Taxonomy" id="1330458"/>
    <lineage>
        <taxon>Bacteria</taxon>
        <taxon>Bacillati</taxon>
        <taxon>Actinomycetota</taxon>
        <taxon>Actinomycetes</taxon>
        <taxon>Micrococcales</taxon>
        <taxon>Microbacteriaceae</taxon>
        <taxon>Agrococcus</taxon>
    </lineage>
</organism>
<dbReference type="AlphaFoldDB" id="U1L990"/>
<sequence>MALTMGTVRGVLRDATDAPARGARVEFEMPIPASAAGDAVLVPIEPVVRHTDEEGVLAPVSLVASDATGVTVPWNVTVARHTSAERRFSMLVVAGAQHDLADVIELPPVDMPVDEWAALVARIEEALAGGGGGGADGASAYELAVGAGFVGTLEQWLDSLVGERGAPGDPGEDGAPGASAYDVAVSNGFVGSEAAWLASLKGDPGGDGAPGDAGNDGASAYELAVANGFVGTEVEWLASLKGDPAATQILVLDAGEPVPEGTSPGTVIFYRES</sequence>
<protein>
    <submittedName>
        <fullName evidence="1">Uncharacterized protein</fullName>
    </submittedName>
</protein>
<accession>U1L990</accession>
<evidence type="ECO:0000313" key="1">
    <source>
        <dbReference type="EMBL" id="ERG63553.1"/>
    </source>
</evidence>
<gene>
    <name evidence="1" type="ORF">L332_03685</name>
</gene>